<dbReference type="SUPFAM" id="SSF116734">
    <property type="entry name" value="DNA methylase specificity domain"/>
    <property type="match status" value="2"/>
</dbReference>
<name>A0A418YJ00_9GAMM</name>
<dbReference type="GO" id="GO:0009307">
    <property type="term" value="P:DNA restriction-modification system"/>
    <property type="evidence" value="ECO:0007669"/>
    <property type="project" value="UniProtKB-KW"/>
</dbReference>
<sequence>MSEKWEKVALGDVMTLQRGHDLPSHSREHGEIPIVSSSGITDFHNEAKANPPGVVTGRYGTIGEVFYIDQPYWPLNTALYVKDFKGNNAKFISYVLESLNLKEMNAAGAVPGINRNHLHKLKLLFPTSRTIQDRIVALVSSYEDLIENNLKRIKLLEEMALITYEEWFVRMKFPGHEIAAFDEKTGLPEGWSTRNLGHYIEHEIGGGWGEEEASKEFSETAYVIRGTDFNGLSTGNRQNVPLRWHKKSNLASRKLASGDIIFEVSGGSQNEGVAKTVLMTEELLSLFDEDVMCASFCKLARPKSTKVGHYLFYFLRFLRKIKASEVFEIRSASNIVNYNWTAFLKFQEVNFPSNSLLDDFYVISENSTKQISVLAKQINLLKEARDILLPRLMTGMIDIEQVELPEAMLKRLEEQEDKMATAV</sequence>
<evidence type="ECO:0000256" key="3">
    <source>
        <dbReference type="ARBA" id="ARBA00023125"/>
    </source>
</evidence>
<dbReference type="CDD" id="cd17267">
    <property type="entry name" value="RMtype1_S_EcoAO83I-TRD1-CR1_like"/>
    <property type="match status" value="1"/>
</dbReference>
<dbReference type="Pfam" id="PF01420">
    <property type="entry name" value="Methylase_S"/>
    <property type="match status" value="1"/>
</dbReference>
<evidence type="ECO:0000313" key="6">
    <source>
        <dbReference type="Proteomes" id="UP000283255"/>
    </source>
</evidence>
<dbReference type="InterPro" id="IPR052021">
    <property type="entry name" value="Type-I_RS_S_subunit"/>
</dbReference>
<proteinExistence type="inferred from homology"/>
<evidence type="ECO:0000313" key="5">
    <source>
        <dbReference type="EMBL" id="RJG50587.1"/>
    </source>
</evidence>
<keyword evidence="3" id="KW-0238">DNA-binding</keyword>
<comment type="similarity">
    <text evidence="1">Belongs to the type-I restriction system S methylase family.</text>
</comment>
<comment type="caution">
    <text evidence="5">The sequence shown here is derived from an EMBL/GenBank/DDBJ whole genome shotgun (WGS) entry which is preliminary data.</text>
</comment>
<keyword evidence="6" id="KW-1185">Reference proteome</keyword>
<protein>
    <submittedName>
        <fullName evidence="5">Restriction endonuclease subunit S</fullName>
    </submittedName>
</protein>
<dbReference type="Proteomes" id="UP000283255">
    <property type="component" value="Unassembled WGS sequence"/>
</dbReference>
<dbReference type="Gene3D" id="3.90.220.20">
    <property type="entry name" value="DNA methylase specificity domains"/>
    <property type="match status" value="2"/>
</dbReference>
<dbReference type="PANTHER" id="PTHR30408:SF13">
    <property type="entry name" value="TYPE I RESTRICTION ENZYME HINDI SPECIFICITY SUBUNIT"/>
    <property type="match status" value="1"/>
</dbReference>
<evidence type="ECO:0000256" key="1">
    <source>
        <dbReference type="ARBA" id="ARBA00010923"/>
    </source>
</evidence>
<keyword evidence="5" id="KW-0540">Nuclease</keyword>
<evidence type="ECO:0000256" key="2">
    <source>
        <dbReference type="ARBA" id="ARBA00022747"/>
    </source>
</evidence>
<organism evidence="5 6">
    <name type="scientific">Motilimonas pumila</name>
    <dbReference type="NCBI Taxonomy" id="2303987"/>
    <lineage>
        <taxon>Bacteria</taxon>
        <taxon>Pseudomonadati</taxon>
        <taxon>Pseudomonadota</taxon>
        <taxon>Gammaproteobacteria</taxon>
        <taxon>Alteromonadales</taxon>
        <taxon>Alteromonadales genera incertae sedis</taxon>
        <taxon>Motilimonas</taxon>
    </lineage>
</organism>
<dbReference type="EMBL" id="QZCH01000002">
    <property type="protein sequence ID" value="RJG50587.1"/>
    <property type="molecule type" value="Genomic_DNA"/>
</dbReference>
<dbReference type="PANTHER" id="PTHR30408">
    <property type="entry name" value="TYPE-1 RESTRICTION ENZYME ECOKI SPECIFICITY PROTEIN"/>
    <property type="match status" value="1"/>
</dbReference>
<dbReference type="InterPro" id="IPR000055">
    <property type="entry name" value="Restrct_endonuc_typeI_TRD"/>
</dbReference>
<feature type="domain" description="Type I restriction modification DNA specificity" evidence="4">
    <location>
        <begin position="3"/>
        <end position="157"/>
    </location>
</feature>
<gene>
    <name evidence="5" type="ORF">D1Z90_03705</name>
</gene>
<dbReference type="GO" id="GO:0004519">
    <property type="term" value="F:endonuclease activity"/>
    <property type="evidence" value="ECO:0007669"/>
    <property type="project" value="UniProtKB-KW"/>
</dbReference>
<reference evidence="5 6" key="1">
    <citation type="submission" date="2018-09" db="EMBL/GenBank/DDBJ databases">
        <authorList>
            <person name="Wang F."/>
        </authorList>
    </citation>
    <scope>NUCLEOTIDE SEQUENCE [LARGE SCALE GENOMIC DNA]</scope>
    <source>
        <strain evidence="5 6">PLHSC7-2</strain>
    </source>
</reference>
<dbReference type="GO" id="GO:0003677">
    <property type="term" value="F:DNA binding"/>
    <property type="evidence" value="ECO:0007669"/>
    <property type="project" value="UniProtKB-KW"/>
</dbReference>
<dbReference type="AlphaFoldDB" id="A0A418YJ00"/>
<reference evidence="5 6" key="2">
    <citation type="submission" date="2019-01" db="EMBL/GenBank/DDBJ databases">
        <title>Motilimonas pumilus sp. nov., isolated from the gut of sea cucumber (Apostichopus japonicus).</title>
        <authorList>
            <person name="Wang F.-Q."/>
            <person name="Ren L.-H."/>
            <person name="Lin Y.-W."/>
            <person name="Sun G.-H."/>
            <person name="Du Z.-J."/>
            <person name="Zhao J.-X."/>
            <person name="Liu X.-J."/>
            <person name="Liu L.-J."/>
        </authorList>
    </citation>
    <scope>NUCLEOTIDE SEQUENCE [LARGE SCALE GENOMIC DNA]</scope>
    <source>
        <strain evidence="5 6">PLHSC7-2</strain>
    </source>
</reference>
<dbReference type="OrthoDB" id="9798929at2"/>
<keyword evidence="5" id="KW-0378">Hydrolase</keyword>
<evidence type="ECO:0000259" key="4">
    <source>
        <dbReference type="Pfam" id="PF01420"/>
    </source>
</evidence>
<dbReference type="InterPro" id="IPR044946">
    <property type="entry name" value="Restrct_endonuc_typeI_TRD_sf"/>
</dbReference>
<accession>A0A418YJ00</accession>
<keyword evidence="5" id="KW-0255">Endonuclease</keyword>
<keyword evidence="2" id="KW-0680">Restriction system</keyword>
<dbReference type="RefSeq" id="WP_119909389.1">
    <property type="nucleotide sequence ID" value="NZ_QZCH01000002.1"/>
</dbReference>